<evidence type="ECO:0000256" key="7">
    <source>
        <dbReference type="SAM" id="MobiDB-lite"/>
    </source>
</evidence>
<protein>
    <recommendedName>
        <fullName evidence="9">Amino acid permease/ SLC12A domain-containing protein</fullName>
    </recommendedName>
</protein>
<organism evidence="10 11">
    <name type="scientific">Fusarium kuroshium</name>
    <dbReference type="NCBI Taxonomy" id="2010991"/>
    <lineage>
        <taxon>Eukaryota</taxon>
        <taxon>Fungi</taxon>
        <taxon>Dikarya</taxon>
        <taxon>Ascomycota</taxon>
        <taxon>Pezizomycotina</taxon>
        <taxon>Sordariomycetes</taxon>
        <taxon>Hypocreomycetidae</taxon>
        <taxon>Hypocreales</taxon>
        <taxon>Nectriaceae</taxon>
        <taxon>Fusarium</taxon>
        <taxon>Fusarium solani species complex</taxon>
    </lineage>
</organism>
<name>A0A3M2R606_9HYPO</name>
<sequence>MADVSKTSPGHSEKTGDELRPIESHIHGEVIDNEAGMARLAGGKQTQRHLRPRHIQLMALSGAIGTGLFVGSGSALARAGPLGLLLGYMVYSLLVWSTFNAMGEMCVWLPIDGSFVVFAHAFMDDAWGFSLGWLYTVTNSLSAAGEVAAVAAIINFWTDAVNNAVYVAVISSSLLALNIFGVRIYGEGEFYFSLFKIFLILGLLIMTFIIMVGGNPQGDAIGFRYWKNPGLFNEYIADGSWAKEFTLTPRALIGHFLGFWSVFIQAAFAFGGPDYIAMSAGETRAPRRVLPSVFRRVIYRLAVFYILGVLAVGILVPYDDPNLGSNKPGAGASPFVIGITRLDIPVLPHIINGALLTSAWSCALELYFASTRALYALAVDGKTPKFMLFTWRGVPTFCVIAVWLVTLIAFMSASNNSLSVFTWITSIVGSANLLIYCIFHIIYIRFRRAQMAQGITDDQRPWFRRNQYYFSIVSLFFYLIIFFTNGFVVFTTGNWSISKFLFAYFPFVVFIVTYGGYKLIKRPAMVPLHEVPLHAGRTDAHMDDGFVEPQPVTWYQKFNRWLWG</sequence>
<dbReference type="InterPro" id="IPR050524">
    <property type="entry name" value="APC_YAT"/>
</dbReference>
<evidence type="ECO:0000256" key="4">
    <source>
        <dbReference type="ARBA" id="ARBA00022970"/>
    </source>
</evidence>
<evidence type="ECO:0000313" key="10">
    <source>
        <dbReference type="EMBL" id="RMJ00589.1"/>
    </source>
</evidence>
<keyword evidence="2" id="KW-0813">Transport</keyword>
<feature type="transmembrane region" description="Helical" evidence="8">
    <location>
        <begin position="350"/>
        <end position="368"/>
    </location>
</feature>
<feature type="transmembrane region" description="Helical" evidence="8">
    <location>
        <begin position="297"/>
        <end position="318"/>
    </location>
</feature>
<proteinExistence type="predicted"/>
<keyword evidence="5 8" id="KW-1133">Transmembrane helix</keyword>
<evidence type="ECO:0000256" key="3">
    <source>
        <dbReference type="ARBA" id="ARBA00022692"/>
    </source>
</evidence>
<gene>
    <name evidence="10" type="ORF">CDV36_015859</name>
</gene>
<keyword evidence="6 8" id="KW-0472">Membrane</keyword>
<feature type="compositionally biased region" description="Polar residues" evidence="7">
    <location>
        <begin position="1"/>
        <end position="10"/>
    </location>
</feature>
<comment type="caution">
    <text evidence="10">The sequence shown here is derived from an EMBL/GenBank/DDBJ whole genome shotgun (WGS) entry which is preliminary data.</text>
</comment>
<feature type="region of interest" description="Disordered" evidence="7">
    <location>
        <begin position="1"/>
        <end position="23"/>
    </location>
</feature>
<dbReference type="AlphaFoldDB" id="A0A3M2R606"/>
<dbReference type="Gene3D" id="1.20.1740.10">
    <property type="entry name" value="Amino acid/polyamine transporter I"/>
    <property type="match status" value="1"/>
</dbReference>
<evidence type="ECO:0000256" key="6">
    <source>
        <dbReference type="ARBA" id="ARBA00023136"/>
    </source>
</evidence>
<feature type="transmembrane region" description="Helical" evidence="8">
    <location>
        <begin position="132"/>
        <end position="157"/>
    </location>
</feature>
<accession>A0A3M2R606</accession>
<feature type="transmembrane region" description="Helical" evidence="8">
    <location>
        <begin position="57"/>
        <end position="76"/>
    </location>
</feature>
<evidence type="ECO:0000256" key="5">
    <source>
        <dbReference type="ARBA" id="ARBA00022989"/>
    </source>
</evidence>
<comment type="subcellular location">
    <subcellularLocation>
        <location evidence="1">Membrane</location>
        <topology evidence="1">Multi-pass membrane protein</topology>
    </subcellularLocation>
</comment>
<feature type="transmembrane region" description="Helical" evidence="8">
    <location>
        <begin position="423"/>
        <end position="446"/>
    </location>
</feature>
<feature type="transmembrane region" description="Helical" evidence="8">
    <location>
        <begin position="501"/>
        <end position="520"/>
    </location>
</feature>
<evidence type="ECO:0000256" key="1">
    <source>
        <dbReference type="ARBA" id="ARBA00004141"/>
    </source>
</evidence>
<feature type="compositionally biased region" description="Basic and acidic residues" evidence="7">
    <location>
        <begin position="11"/>
        <end position="23"/>
    </location>
</feature>
<keyword evidence="3 8" id="KW-0812">Transmembrane</keyword>
<feature type="transmembrane region" description="Helical" evidence="8">
    <location>
        <begin position="389"/>
        <end position="411"/>
    </location>
</feature>
<dbReference type="InterPro" id="IPR004841">
    <property type="entry name" value="AA-permease/SLC12A_dom"/>
</dbReference>
<feature type="transmembrane region" description="Helical" evidence="8">
    <location>
        <begin position="252"/>
        <end position="276"/>
    </location>
</feature>
<dbReference type="PIRSF" id="PIRSF006060">
    <property type="entry name" value="AA_transporter"/>
    <property type="match status" value="1"/>
</dbReference>
<dbReference type="PANTHER" id="PTHR43341:SF1">
    <property type="entry name" value="GENERAL AMINO-ACID PERMEASE GAP1"/>
    <property type="match status" value="1"/>
</dbReference>
<dbReference type="OrthoDB" id="5057398at2759"/>
<dbReference type="GO" id="GO:0016020">
    <property type="term" value="C:membrane"/>
    <property type="evidence" value="ECO:0007669"/>
    <property type="project" value="UniProtKB-SubCell"/>
</dbReference>
<keyword evidence="4" id="KW-0029">Amino-acid transport</keyword>
<dbReference type="Pfam" id="PF00324">
    <property type="entry name" value="AA_permease"/>
    <property type="match status" value="1"/>
</dbReference>
<feature type="transmembrane region" description="Helical" evidence="8">
    <location>
        <begin position="163"/>
        <end position="182"/>
    </location>
</feature>
<evidence type="ECO:0000313" key="11">
    <source>
        <dbReference type="Proteomes" id="UP000277212"/>
    </source>
</evidence>
<feature type="transmembrane region" description="Helical" evidence="8">
    <location>
        <begin position="467"/>
        <end position="489"/>
    </location>
</feature>
<dbReference type="GO" id="GO:0015171">
    <property type="term" value="F:amino acid transmembrane transporter activity"/>
    <property type="evidence" value="ECO:0007669"/>
    <property type="project" value="TreeGrafter"/>
</dbReference>
<keyword evidence="11" id="KW-1185">Reference proteome</keyword>
<reference evidence="10 11" key="1">
    <citation type="submission" date="2017-06" db="EMBL/GenBank/DDBJ databases">
        <title>Comparative genomic analysis of Ambrosia Fusariam Clade fungi.</title>
        <authorList>
            <person name="Stajich J.E."/>
            <person name="Carrillo J."/>
            <person name="Kijimoto T."/>
            <person name="Eskalen A."/>
            <person name="O'Donnell K."/>
            <person name="Kasson M."/>
        </authorList>
    </citation>
    <scope>NUCLEOTIDE SEQUENCE [LARGE SCALE GENOMIC DNA]</scope>
    <source>
        <strain evidence="10">UCR3666</strain>
    </source>
</reference>
<dbReference type="PANTHER" id="PTHR43341">
    <property type="entry name" value="AMINO ACID PERMEASE"/>
    <property type="match status" value="1"/>
</dbReference>
<feature type="transmembrane region" description="Helical" evidence="8">
    <location>
        <begin position="194"/>
        <end position="214"/>
    </location>
</feature>
<dbReference type="EMBL" id="NKUJ01000681">
    <property type="protein sequence ID" value="RMJ00589.1"/>
    <property type="molecule type" value="Genomic_DNA"/>
</dbReference>
<evidence type="ECO:0000256" key="8">
    <source>
        <dbReference type="SAM" id="Phobius"/>
    </source>
</evidence>
<evidence type="ECO:0000256" key="2">
    <source>
        <dbReference type="ARBA" id="ARBA00022448"/>
    </source>
</evidence>
<feature type="domain" description="Amino acid permease/ SLC12A" evidence="9">
    <location>
        <begin position="54"/>
        <end position="522"/>
    </location>
</feature>
<evidence type="ECO:0000259" key="9">
    <source>
        <dbReference type="Pfam" id="PF00324"/>
    </source>
</evidence>
<dbReference type="Proteomes" id="UP000277212">
    <property type="component" value="Unassembled WGS sequence"/>
</dbReference>
<dbReference type="FunFam" id="1.20.1740.10:FF:000001">
    <property type="entry name" value="Amino acid permease"/>
    <property type="match status" value="1"/>
</dbReference>
<feature type="transmembrane region" description="Helical" evidence="8">
    <location>
        <begin position="88"/>
        <end position="111"/>
    </location>
</feature>